<feature type="compositionally biased region" description="Polar residues" evidence="1">
    <location>
        <begin position="200"/>
        <end position="218"/>
    </location>
</feature>
<dbReference type="Gene3D" id="1.10.10.1400">
    <property type="entry name" value="Terminase, small subunit, N-terminal DNA-binding domain, HTH motif"/>
    <property type="match status" value="1"/>
</dbReference>
<dbReference type="KEGG" id="ptaw:DW352_05155"/>
<name>A0A345ZSR0_9HYPH</name>
<sequence>MDPMPKLRNPRRERFAVEVASMTPVDRAYRLAGFRSAEQWARPNGAKLAQNPEVAARIEELRSEFKVSAGLSVQYLQSCLLPAAEANVVDFFEAATSPEAGNPPKLKSLTKLSRDQGAAISSVRFHEDGTVAELKLVSKEAAIATLMRSIGAFLDRHQVGAAPELLERWGAAQRQLEQITFEDKVALLEVIEELAAPTEPSVSDPSAVKGTSSDDIPR</sequence>
<dbReference type="GO" id="GO:0051276">
    <property type="term" value="P:chromosome organization"/>
    <property type="evidence" value="ECO:0007669"/>
    <property type="project" value="InterPro"/>
</dbReference>
<dbReference type="InterPro" id="IPR038713">
    <property type="entry name" value="Terminase_Gp1_N_sf"/>
</dbReference>
<dbReference type="RefSeq" id="WP_115689142.1">
    <property type="nucleotide sequence ID" value="NZ_CP031417.1"/>
</dbReference>
<accession>A0A345ZSR0</accession>
<organism evidence="2 3">
    <name type="scientific">Pseudolabrys taiwanensis</name>
    <dbReference type="NCBI Taxonomy" id="331696"/>
    <lineage>
        <taxon>Bacteria</taxon>
        <taxon>Pseudomonadati</taxon>
        <taxon>Pseudomonadota</taxon>
        <taxon>Alphaproteobacteria</taxon>
        <taxon>Hyphomicrobiales</taxon>
        <taxon>Xanthobacteraceae</taxon>
        <taxon>Pseudolabrys</taxon>
    </lineage>
</organism>
<dbReference type="InterPro" id="IPR005335">
    <property type="entry name" value="Terminase_ssu"/>
</dbReference>
<reference evidence="2 3" key="1">
    <citation type="submission" date="2018-07" db="EMBL/GenBank/DDBJ databases">
        <authorList>
            <person name="Quirk P.G."/>
            <person name="Krulwich T.A."/>
        </authorList>
    </citation>
    <scope>NUCLEOTIDE SEQUENCE [LARGE SCALE GENOMIC DNA]</scope>
    <source>
        <strain evidence="2 3">CC-BB4</strain>
    </source>
</reference>
<dbReference type="Proteomes" id="UP000254889">
    <property type="component" value="Chromosome"/>
</dbReference>
<evidence type="ECO:0000313" key="2">
    <source>
        <dbReference type="EMBL" id="AXK79957.1"/>
    </source>
</evidence>
<dbReference type="EMBL" id="CP031417">
    <property type="protein sequence ID" value="AXK79957.1"/>
    <property type="molecule type" value="Genomic_DNA"/>
</dbReference>
<gene>
    <name evidence="2" type="ORF">DW352_05155</name>
</gene>
<dbReference type="Pfam" id="PF03592">
    <property type="entry name" value="Terminase_2"/>
    <property type="match status" value="1"/>
</dbReference>
<dbReference type="OrthoDB" id="9813753at2"/>
<proteinExistence type="predicted"/>
<evidence type="ECO:0000256" key="1">
    <source>
        <dbReference type="SAM" id="MobiDB-lite"/>
    </source>
</evidence>
<dbReference type="AlphaFoldDB" id="A0A345ZSR0"/>
<evidence type="ECO:0008006" key="4">
    <source>
        <dbReference type="Google" id="ProtNLM"/>
    </source>
</evidence>
<feature type="region of interest" description="Disordered" evidence="1">
    <location>
        <begin position="197"/>
        <end position="218"/>
    </location>
</feature>
<keyword evidence="3" id="KW-1185">Reference proteome</keyword>
<protein>
    <recommendedName>
        <fullName evidence="4">Terminase small subunit</fullName>
    </recommendedName>
</protein>
<evidence type="ECO:0000313" key="3">
    <source>
        <dbReference type="Proteomes" id="UP000254889"/>
    </source>
</evidence>